<proteinExistence type="predicted"/>
<dbReference type="SUPFAM" id="SSF58087">
    <property type="entry name" value="Variant surface glycoprotein (N-terminal domain)"/>
    <property type="match status" value="1"/>
</dbReference>
<name>A0A1J0R975_9TRYP</name>
<dbReference type="VEuPathDB" id="TriTrypDB:Tb427_000315800"/>
<protein>
    <submittedName>
        <fullName evidence="1">Variant surface glycoprotein 1125.2944</fullName>
    </submittedName>
</protein>
<accession>A0A1J0R975</accession>
<reference evidence="1" key="1">
    <citation type="submission" date="2016-08" db="EMBL/GenBank/DDBJ databases">
        <title>VSG repertoire of Trypanosoma brucei EATRO 1125.</title>
        <authorList>
            <person name="Cross G.A."/>
        </authorList>
    </citation>
    <scope>NUCLEOTIDE SEQUENCE</scope>
    <source>
        <strain evidence="1">EATRO 1125</strain>
    </source>
</reference>
<organism evidence="1">
    <name type="scientific">Trypanosoma brucei</name>
    <dbReference type="NCBI Taxonomy" id="5691"/>
    <lineage>
        <taxon>Eukaryota</taxon>
        <taxon>Discoba</taxon>
        <taxon>Euglenozoa</taxon>
        <taxon>Kinetoplastea</taxon>
        <taxon>Metakinetoplastina</taxon>
        <taxon>Trypanosomatida</taxon>
        <taxon>Trypanosomatidae</taxon>
        <taxon>Trypanosoma</taxon>
    </lineage>
</organism>
<evidence type="ECO:0000313" key="1">
    <source>
        <dbReference type="EMBL" id="APD74348.1"/>
    </source>
</evidence>
<dbReference type="AlphaFoldDB" id="A0A1J0R975"/>
<dbReference type="EMBL" id="KX700392">
    <property type="protein sequence ID" value="APD74348.1"/>
    <property type="molecule type" value="Genomic_DNA"/>
</dbReference>
<sequence length="279" mass="30081">MTGTAPAEATYDACTTPCKCSKRLAKASTFYVQKFETNVRNLVKMQRDLTRLLIAATAGNVVTAQTALPPLAAAGKLIQECQEAVTSQIGAQKTGLRAFANASEKSAVLARQENTKTTLKIAAHTTAGYFRTEPFSGTPVVIDARDECGAEREDSQSIFDADQTDEKNEILEPTEYHTITVTCDSDNTNNCYSTVPQAGTGFVQYHLTTKTEDTTKKTSRWGASNGNKDVVVQGKVNITQGTKEAAQAALKTLKSAAENKACERKLDDYATVSTSPLFK</sequence>
<dbReference type="VEuPathDB" id="TriTrypDB:Tbg972.8.20"/>